<dbReference type="InterPro" id="IPR002182">
    <property type="entry name" value="NB-ARC"/>
</dbReference>
<feature type="domain" description="NB-ARC" evidence="7">
    <location>
        <begin position="221"/>
        <end position="306"/>
    </location>
</feature>
<dbReference type="InterPro" id="IPR058922">
    <property type="entry name" value="WHD_DRP"/>
</dbReference>
<dbReference type="EMBL" id="JBFOLJ010000006">
    <property type="protein sequence ID" value="KAL2531071.1"/>
    <property type="molecule type" value="Genomic_DNA"/>
</dbReference>
<evidence type="ECO:0000313" key="11">
    <source>
        <dbReference type="Proteomes" id="UP001604277"/>
    </source>
</evidence>
<dbReference type="InterPro" id="IPR050905">
    <property type="entry name" value="Plant_NBS-LRR"/>
</dbReference>
<organism evidence="10 11">
    <name type="scientific">Forsythia ovata</name>
    <dbReference type="NCBI Taxonomy" id="205694"/>
    <lineage>
        <taxon>Eukaryota</taxon>
        <taxon>Viridiplantae</taxon>
        <taxon>Streptophyta</taxon>
        <taxon>Embryophyta</taxon>
        <taxon>Tracheophyta</taxon>
        <taxon>Spermatophyta</taxon>
        <taxon>Magnoliopsida</taxon>
        <taxon>eudicotyledons</taxon>
        <taxon>Gunneridae</taxon>
        <taxon>Pentapetalae</taxon>
        <taxon>asterids</taxon>
        <taxon>lamiids</taxon>
        <taxon>Lamiales</taxon>
        <taxon>Oleaceae</taxon>
        <taxon>Forsythieae</taxon>
        <taxon>Forsythia</taxon>
    </lineage>
</organism>
<dbReference type="PANTHER" id="PTHR33463">
    <property type="entry name" value="NB-ARC DOMAIN-CONTAINING PROTEIN-RELATED"/>
    <property type="match status" value="1"/>
</dbReference>
<dbReference type="SUPFAM" id="SSF52540">
    <property type="entry name" value="P-loop containing nucleoside triphosphate hydrolases"/>
    <property type="match status" value="1"/>
</dbReference>
<proteinExistence type="inferred from homology"/>
<dbReference type="GO" id="GO:0005524">
    <property type="term" value="F:ATP binding"/>
    <property type="evidence" value="ECO:0007669"/>
    <property type="project" value="UniProtKB-KW"/>
</dbReference>
<evidence type="ECO:0000256" key="5">
    <source>
        <dbReference type="ARBA" id="ARBA00022821"/>
    </source>
</evidence>
<dbReference type="FunFam" id="1.10.8.430:FF:000003">
    <property type="entry name" value="Probable disease resistance protein At5g66910"/>
    <property type="match status" value="1"/>
</dbReference>
<dbReference type="InterPro" id="IPR042197">
    <property type="entry name" value="Apaf_helical"/>
</dbReference>
<dbReference type="FunFam" id="1.10.10.10:FF:000322">
    <property type="entry name" value="Probable disease resistance protein At1g63360"/>
    <property type="match status" value="1"/>
</dbReference>
<dbReference type="Pfam" id="PF00931">
    <property type="entry name" value="NB-ARC"/>
    <property type="match status" value="1"/>
</dbReference>
<feature type="domain" description="Disease resistance protein At4g27190-like leucine-rich repeats" evidence="8">
    <location>
        <begin position="107"/>
        <end position="191"/>
    </location>
</feature>
<dbReference type="InterPro" id="IPR027417">
    <property type="entry name" value="P-loop_NTPase"/>
</dbReference>
<evidence type="ECO:0000313" key="10">
    <source>
        <dbReference type="EMBL" id="KAL2531071.1"/>
    </source>
</evidence>
<comment type="caution">
    <text evidence="10">The sequence shown here is derived from an EMBL/GenBank/DDBJ whole genome shotgun (WGS) entry which is preliminary data.</text>
</comment>
<dbReference type="Gene3D" id="3.40.50.300">
    <property type="entry name" value="P-loop containing nucleotide triphosphate hydrolases"/>
    <property type="match status" value="1"/>
</dbReference>
<dbReference type="Pfam" id="PF23247">
    <property type="entry name" value="LRR_RPS2"/>
    <property type="match status" value="1"/>
</dbReference>
<dbReference type="Gene3D" id="3.80.10.10">
    <property type="entry name" value="Ribonuclease Inhibitor"/>
    <property type="match status" value="1"/>
</dbReference>
<evidence type="ECO:0000259" key="7">
    <source>
        <dbReference type="Pfam" id="PF00931"/>
    </source>
</evidence>
<dbReference type="Gene3D" id="1.10.10.10">
    <property type="entry name" value="Winged helix-like DNA-binding domain superfamily/Winged helix DNA-binding domain"/>
    <property type="match status" value="1"/>
</dbReference>
<feature type="domain" description="Disease resistance protein winged helix" evidence="9">
    <location>
        <begin position="395"/>
        <end position="462"/>
    </location>
</feature>
<keyword evidence="2" id="KW-0433">Leucine-rich repeat</keyword>
<evidence type="ECO:0000259" key="8">
    <source>
        <dbReference type="Pfam" id="PF23247"/>
    </source>
</evidence>
<accession>A0ABD1V175</accession>
<protein>
    <submittedName>
        <fullName evidence="10">Disease resistance protein-like</fullName>
    </submittedName>
</protein>
<reference evidence="11" key="1">
    <citation type="submission" date="2024-07" db="EMBL/GenBank/DDBJ databases">
        <title>Two chromosome-level genome assemblies of Korean endemic species Abeliophyllum distichum and Forsythia ovata (Oleaceae).</title>
        <authorList>
            <person name="Jang H."/>
        </authorList>
    </citation>
    <scope>NUCLEOTIDE SEQUENCE [LARGE SCALE GENOMIC DNA]</scope>
</reference>
<gene>
    <name evidence="10" type="ORF">Fot_23672</name>
</gene>
<comment type="similarity">
    <text evidence="1">Belongs to the disease resistance NB-LRR family.</text>
</comment>
<evidence type="ECO:0000256" key="3">
    <source>
        <dbReference type="ARBA" id="ARBA00022737"/>
    </source>
</evidence>
<evidence type="ECO:0000256" key="6">
    <source>
        <dbReference type="ARBA" id="ARBA00022840"/>
    </source>
</evidence>
<name>A0ABD1V175_9LAMI</name>
<dbReference type="InterPro" id="IPR032675">
    <property type="entry name" value="LRR_dom_sf"/>
</dbReference>
<dbReference type="InterPro" id="IPR057135">
    <property type="entry name" value="At4g27190-like_LRR"/>
</dbReference>
<dbReference type="Pfam" id="PF23559">
    <property type="entry name" value="WHD_DRP"/>
    <property type="match status" value="1"/>
</dbReference>
<dbReference type="GO" id="GO:0006952">
    <property type="term" value="P:defense response"/>
    <property type="evidence" value="ECO:0007669"/>
    <property type="project" value="UniProtKB-KW"/>
</dbReference>
<keyword evidence="5" id="KW-0611">Plant defense</keyword>
<dbReference type="Proteomes" id="UP001604277">
    <property type="component" value="Unassembled WGS sequence"/>
</dbReference>
<evidence type="ECO:0000256" key="1">
    <source>
        <dbReference type="ARBA" id="ARBA00008894"/>
    </source>
</evidence>
<keyword evidence="3" id="KW-0677">Repeat</keyword>
<keyword evidence="6" id="KW-0067">ATP-binding</keyword>
<dbReference type="PANTHER" id="PTHR33463:SF187">
    <property type="entry name" value="AND NB-ARC DOMAIN DISEASE RESISTANCE PROTEIN, PUTATIVE-RELATED"/>
    <property type="match status" value="1"/>
</dbReference>
<sequence>MDSSLGEGKILLPRDIEELIFFGSGLRMVSLADGFLMLNNAKYVKKCEVSAEDEIECVIRLSSTEEQQSRGVPFQSLEKLLLRCLRNFIGLFMWEGKAAVAPLLPGIFTQLTVLEILSCNKMKKLIPRSLLQTLPNLQNLKVRHCEEIEEIIGDEDDDGSPVINSSAEVTMPRLKKLELVDLPKLKSICKGRIAKPLNIIAPRFNRFKNYISQALKIGISKESDEKKRAVELFQAVKNKGKFVLILDDVSKQIDTENIGILLGMDGCKVVITSRSLEVFHRMGFQKIIKVNTFSEKESWELFLKKLDHVELSPEVEEICKKMTKRCSGLPLALVTLAGSMRGMVDIHEWRDASEELDESCMGQADMENGVLPILVYAFNRLKDPKLKSCFLYCSLFPEDYDNPRDELIANFISEELMDTRSSRRAEFDQGHAILNKLEKACLVEIWTDREVVRMHNLIRDMALTITKHNPMYMVKVGLELTEIPKIQNWTKDLDKISLMDNSIHDISPDTQGRN</sequence>
<keyword evidence="11" id="KW-1185">Reference proteome</keyword>
<keyword evidence="4" id="KW-0547">Nucleotide-binding</keyword>
<evidence type="ECO:0000256" key="4">
    <source>
        <dbReference type="ARBA" id="ARBA00022741"/>
    </source>
</evidence>
<dbReference type="AlphaFoldDB" id="A0ABD1V175"/>
<dbReference type="SUPFAM" id="SSF52047">
    <property type="entry name" value="RNI-like"/>
    <property type="match status" value="1"/>
</dbReference>
<evidence type="ECO:0000256" key="2">
    <source>
        <dbReference type="ARBA" id="ARBA00022614"/>
    </source>
</evidence>
<evidence type="ECO:0000259" key="9">
    <source>
        <dbReference type="Pfam" id="PF23559"/>
    </source>
</evidence>
<dbReference type="InterPro" id="IPR036388">
    <property type="entry name" value="WH-like_DNA-bd_sf"/>
</dbReference>
<dbReference type="Gene3D" id="1.10.8.430">
    <property type="entry name" value="Helical domain of apoptotic protease-activating factors"/>
    <property type="match status" value="1"/>
</dbReference>